<dbReference type="GO" id="GO:0009317">
    <property type="term" value="C:acetyl-CoA carboxylase complex"/>
    <property type="evidence" value="ECO:0007669"/>
    <property type="project" value="InterPro"/>
</dbReference>
<evidence type="ECO:0000259" key="2">
    <source>
        <dbReference type="PROSITE" id="PS50980"/>
    </source>
</evidence>
<dbReference type="FunFam" id="3.90.226.10:FF:000016">
    <property type="entry name" value="Propionyl-CoA carboxylase, beta subunit"/>
    <property type="match status" value="1"/>
</dbReference>
<keyword evidence="5" id="KW-1185">Reference proteome</keyword>
<accession>A0A1J7BIU1</accession>
<dbReference type="PANTHER" id="PTHR43842:SF2">
    <property type="entry name" value="PROPIONYL-COA CARBOXYLASE BETA CHAIN, MITOCHONDRIAL"/>
    <property type="match status" value="1"/>
</dbReference>
<dbReference type="PANTHER" id="PTHR43842">
    <property type="entry name" value="PROPIONYL-COA CARBOXYLASE BETA CHAIN"/>
    <property type="match status" value="1"/>
</dbReference>
<evidence type="ECO:0000313" key="5">
    <source>
        <dbReference type="Proteomes" id="UP000243342"/>
    </source>
</evidence>
<dbReference type="FunFam" id="3.90.226.10:FF:000017">
    <property type="entry name" value="Propionyl-CoA carboxylase subunit beta 5"/>
    <property type="match status" value="1"/>
</dbReference>
<evidence type="ECO:0000256" key="1">
    <source>
        <dbReference type="ARBA" id="ARBA00006102"/>
    </source>
</evidence>
<dbReference type="OrthoDB" id="9803706at2"/>
<feature type="domain" description="CoA carboxyltransferase N-terminal" evidence="2">
    <location>
        <begin position="13"/>
        <end position="269"/>
    </location>
</feature>
<dbReference type="GO" id="GO:0006633">
    <property type="term" value="P:fatty acid biosynthetic process"/>
    <property type="evidence" value="ECO:0007669"/>
    <property type="project" value="InterPro"/>
</dbReference>
<reference evidence="4 5" key="1">
    <citation type="submission" date="2016-10" db="EMBL/GenBank/DDBJ databases">
        <title>Genome sequence of Streptomyces gilvigriseus MUSC 26.</title>
        <authorList>
            <person name="Lee L.-H."/>
            <person name="Ser H.-L."/>
        </authorList>
    </citation>
    <scope>NUCLEOTIDE SEQUENCE [LARGE SCALE GENOMIC DNA]</scope>
    <source>
        <strain evidence="4 5">MUSC 26</strain>
    </source>
</reference>
<evidence type="ECO:0000313" key="4">
    <source>
        <dbReference type="EMBL" id="OIV38591.1"/>
    </source>
</evidence>
<dbReference type="InterPro" id="IPR034733">
    <property type="entry name" value="AcCoA_carboxyl_beta"/>
</dbReference>
<dbReference type="GO" id="GO:0015977">
    <property type="term" value="P:carbon fixation"/>
    <property type="evidence" value="ECO:0007669"/>
    <property type="project" value="UniProtKB-ARBA"/>
</dbReference>
<keyword evidence="4" id="KW-0808">Transferase</keyword>
<dbReference type="PROSITE" id="PS50989">
    <property type="entry name" value="COA_CT_CTER"/>
    <property type="match status" value="1"/>
</dbReference>
<dbReference type="InterPro" id="IPR029045">
    <property type="entry name" value="ClpP/crotonase-like_dom_sf"/>
</dbReference>
<dbReference type="AlphaFoldDB" id="A0A1J7BIU1"/>
<dbReference type="SUPFAM" id="SSF52096">
    <property type="entry name" value="ClpP/crotonase"/>
    <property type="match status" value="2"/>
</dbReference>
<dbReference type="STRING" id="1428644.BIV57_04875"/>
<comment type="similarity">
    <text evidence="1">Belongs to the AccD/PCCB family.</text>
</comment>
<dbReference type="Gene3D" id="3.90.226.10">
    <property type="entry name" value="2-enoyl-CoA Hydratase, Chain A, domain 1"/>
    <property type="match status" value="2"/>
</dbReference>
<evidence type="ECO:0000259" key="3">
    <source>
        <dbReference type="PROSITE" id="PS50989"/>
    </source>
</evidence>
<dbReference type="InterPro" id="IPR051047">
    <property type="entry name" value="AccD/PCCB"/>
</dbReference>
<name>A0A1J7BIU1_9ACTN</name>
<gene>
    <name evidence="4" type="ORF">BIV57_04875</name>
</gene>
<dbReference type="GO" id="GO:0004658">
    <property type="term" value="F:propionyl-CoA carboxylase activity"/>
    <property type="evidence" value="ECO:0007669"/>
    <property type="project" value="UniProtKB-ARBA"/>
</dbReference>
<dbReference type="Proteomes" id="UP000243342">
    <property type="component" value="Unassembled WGS sequence"/>
</dbReference>
<dbReference type="GO" id="GO:0003989">
    <property type="term" value="F:acetyl-CoA carboxylase activity"/>
    <property type="evidence" value="ECO:0007669"/>
    <property type="project" value="InterPro"/>
</dbReference>
<dbReference type="InterPro" id="IPR011762">
    <property type="entry name" value="COA_CT_N"/>
</dbReference>
<dbReference type="GO" id="GO:0016740">
    <property type="term" value="F:transferase activity"/>
    <property type="evidence" value="ECO:0007669"/>
    <property type="project" value="UniProtKB-KW"/>
</dbReference>
<protein>
    <submittedName>
        <fullName evidence="4">Methylmalonyl-CoA carboxyltransferase</fullName>
    </submittedName>
</protein>
<dbReference type="InterPro" id="IPR000438">
    <property type="entry name" value="Acetyl_CoA_COase_Trfase_b_su"/>
</dbReference>
<dbReference type="PRINTS" id="PR01070">
    <property type="entry name" value="ACCCTRFRASEB"/>
</dbReference>
<dbReference type="EMBL" id="MLCF01000017">
    <property type="protein sequence ID" value="OIV38591.1"/>
    <property type="molecule type" value="Genomic_DNA"/>
</dbReference>
<dbReference type="RefSeq" id="WP_071655410.1">
    <property type="nucleotide sequence ID" value="NZ_MLCF01000017.1"/>
</dbReference>
<dbReference type="PROSITE" id="PS50980">
    <property type="entry name" value="COA_CT_NTER"/>
    <property type="match status" value="1"/>
</dbReference>
<feature type="domain" description="CoA carboxyltransferase C-terminal" evidence="3">
    <location>
        <begin position="278"/>
        <end position="510"/>
    </location>
</feature>
<dbReference type="InterPro" id="IPR011763">
    <property type="entry name" value="COA_CT_C"/>
</dbReference>
<sequence>MPESEPDIDIHTTAGKIADLQRRIDAAVHAGSERAVERQHAKGKLTARERIDLLFDEGSFVELDEFTRHRSTNFGIDANRPYGDGVVTGYGTIDGRPVCVYSQDFTVFGGSTAEVHGEKITKLMDFAVRNGHPIIGINDGGGARIQEGVLGLAQFGEIFRRNTRASGVVPQITLIMGPCAGGSVYSPAITDFVVMVDKTSHMFITGPDVIKTVTGEEVGFEELGGARTHNAVSGNAHYMAADEKEAVEYVKALLSYLPSNNMSEPPSEPEEADLDLADTDRALDTLIPDSPNQPYDMHQVLEAVVDEGEFLETQPLFAPNVLTGFGRVEGCPVGIIANQPMQFAGTLDIDASEKAARFVRLCDAFNVPVLTFVDVPGFLPGTDQEYNGIIRRGAKLIYAYAEATVPLVTVITRKAYGGAYVVMGSKNLGADINLAWPTAQIAVMGAQGAVNILNRRALAAAQDPDALRNELITEYEDAFANPYVAAERGYVDAVIMPHDTRRHVVKALRQLRTKRESLPPKKHGNIPL</sequence>
<proteinExistence type="inferred from homology"/>
<dbReference type="Pfam" id="PF01039">
    <property type="entry name" value="Carboxyl_trans"/>
    <property type="match status" value="1"/>
</dbReference>
<comment type="caution">
    <text evidence="4">The sequence shown here is derived from an EMBL/GenBank/DDBJ whole genome shotgun (WGS) entry which is preliminary data.</text>
</comment>
<organism evidence="4 5">
    <name type="scientific">Mangrovactinospora gilvigrisea</name>
    <dbReference type="NCBI Taxonomy" id="1428644"/>
    <lineage>
        <taxon>Bacteria</taxon>
        <taxon>Bacillati</taxon>
        <taxon>Actinomycetota</taxon>
        <taxon>Actinomycetes</taxon>
        <taxon>Kitasatosporales</taxon>
        <taxon>Streptomycetaceae</taxon>
        <taxon>Mangrovactinospora</taxon>
    </lineage>
</organism>